<organism evidence="2 3">
    <name type="scientific">Funneliformis geosporum</name>
    <dbReference type="NCBI Taxonomy" id="1117311"/>
    <lineage>
        <taxon>Eukaryota</taxon>
        <taxon>Fungi</taxon>
        <taxon>Fungi incertae sedis</taxon>
        <taxon>Mucoromycota</taxon>
        <taxon>Glomeromycotina</taxon>
        <taxon>Glomeromycetes</taxon>
        <taxon>Glomerales</taxon>
        <taxon>Glomeraceae</taxon>
        <taxon>Funneliformis</taxon>
    </lineage>
</organism>
<feature type="compositionally biased region" description="Low complexity" evidence="1">
    <location>
        <begin position="164"/>
        <end position="175"/>
    </location>
</feature>
<evidence type="ECO:0000313" key="3">
    <source>
        <dbReference type="Proteomes" id="UP001153678"/>
    </source>
</evidence>
<dbReference type="Proteomes" id="UP001153678">
    <property type="component" value="Unassembled WGS sequence"/>
</dbReference>
<evidence type="ECO:0000313" key="2">
    <source>
        <dbReference type="EMBL" id="CAI2198890.1"/>
    </source>
</evidence>
<comment type="caution">
    <text evidence="2">The sequence shown here is derived from an EMBL/GenBank/DDBJ whole genome shotgun (WGS) entry which is preliminary data.</text>
</comment>
<name>A0A9W4X0F1_9GLOM</name>
<dbReference type="OrthoDB" id="10576750at2759"/>
<feature type="region of interest" description="Disordered" evidence="1">
    <location>
        <begin position="161"/>
        <end position="185"/>
    </location>
</feature>
<protein>
    <submittedName>
        <fullName evidence="2">10191_t:CDS:1</fullName>
    </submittedName>
</protein>
<evidence type="ECO:0000256" key="1">
    <source>
        <dbReference type="SAM" id="MobiDB-lite"/>
    </source>
</evidence>
<sequence length="185" mass="21102">IPEKLSDWQTTLKAVNPLLTESIITEAKKKDFEKYPHFKQVAAVKTWLEKVLASDKKLKADFKSRLTTADAEITDLASAFTKLEAKPLITLISRYEYDNLPDSGESEDKKQKTQTERRIKVLLNKTASDTLSEEELNTALFEVAAGHKTLSTKYYKADLSEITPQENPPNENNQQSWLRADNWQV</sequence>
<reference evidence="2" key="1">
    <citation type="submission" date="2022-08" db="EMBL/GenBank/DDBJ databases">
        <authorList>
            <person name="Kallberg Y."/>
            <person name="Tangrot J."/>
            <person name="Rosling A."/>
        </authorList>
    </citation>
    <scope>NUCLEOTIDE SEQUENCE</scope>
    <source>
        <strain evidence="2">Wild A</strain>
    </source>
</reference>
<accession>A0A9W4X0F1</accession>
<proteinExistence type="predicted"/>
<dbReference type="AlphaFoldDB" id="A0A9W4X0F1"/>
<feature type="non-terminal residue" evidence="2">
    <location>
        <position position="1"/>
    </location>
</feature>
<keyword evidence="3" id="KW-1185">Reference proteome</keyword>
<dbReference type="EMBL" id="CAMKVN010019790">
    <property type="protein sequence ID" value="CAI2198890.1"/>
    <property type="molecule type" value="Genomic_DNA"/>
</dbReference>
<gene>
    <name evidence="2" type="ORF">FWILDA_LOCUS18799</name>
</gene>